<dbReference type="OrthoDB" id="2641892at2759"/>
<proteinExistence type="predicted"/>
<feature type="non-terminal residue" evidence="1">
    <location>
        <position position="1"/>
    </location>
</feature>
<reference evidence="1" key="1">
    <citation type="submission" date="2020-11" db="EMBL/GenBank/DDBJ databases">
        <authorList>
            <consortium name="DOE Joint Genome Institute"/>
            <person name="Ahrendt S."/>
            <person name="Riley R."/>
            <person name="Andreopoulos W."/>
            <person name="Labutti K."/>
            <person name="Pangilinan J."/>
            <person name="Ruiz-Duenas F.J."/>
            <person name="Barrasa J.M."/>
            <person name="Sanchez-Garcia M."/>
            <person name="Camarero S."/>
            <person name="Miyauchi S."/>
            <person name="Serrano A."/>
            <person name="Linde D."/>
            <person name="Babiker R."/>
            <person name="Drula E."/>
            <person name="Ayuso-Fernandez I."/>
            <person name="Pacheco R."/>
            <person name="Padilla G."/>
            <person name="Ferreira P."/>
            <person name="Barriuso J."/>
            <person name="Kellner H."/>
            <person name="Castanera R."/>
            <person name="Alfaro M."/>
            <person name="Ramirez L."/>
            <person name="Pisabarro A.G."/>
            <person name="Kuo A."/>
            <person name="Tritt A."/>
            <person name="Lipzen A."/>
            <person name="He G."/>
            <person name="Yan M."/>
            <person name="Ng V."/>
            <person name="Cullen D."/>
            <person name="Martin F."/>
            <person name="Rosso M.-N."/>
            <person name="Henrissat B."/>
            <person name="Hibbett D."/>
            <person name="Martinez A.T."/>
            <person name="Grigoriev I.V."/>
        </authorList>
    </citation>
    <scope>NUCLEOTIDE SEQUENCE</scope>
    <source>
        <strain evidence="1">CIRM-BRFM 674</strain>
    </source>
</reference>
<evidence type="ECO:0000313" key="1">
    <source>
        <dbReference type="EMBL" id="KAF9473586.1"/>
    </source>
</evidence>
<feature type="non-terminal residue" evidence="1">
    <location>
        <position position="77"/>
    </location>
</feature>
<keyword evidence="2" id="KW-1185">Reference proteome</keyword>
<dbReference type="AlphaFoldDB" id="A0A9P6CNJ6"/>
<protein>
    <submittedName>
        <fullName evidence="1">Uncharacterized protein</fullName>
    </submittedName>
</protein>
<gene>
    <name evidence="1" type="ORF">BDN70DRAFT_784832</name>
</gene>
<accession>A0A9P6CNJ6</accession>
<comment type="caution">
    <text evidence="1">The sequence shown here is derived from an EMBL/GenBank/DDBJ whole genome shotgun (WGS) entry which is preliminary data.</text>
</comment>
<evidence type="ECO:0000313" key="2">
    <source>
        <dbReference type="Proteomes" id="UP000807469"/>
    </source>
</evidence>
<dbReference type="Proteomes" id="UP000807469">
    <property type="component" value="Unassembled WGS sequence"/>
</dbReference>
<sequence>PLCQYFANCMVLALQNSDVFDINLEILQYMAEKPCTYYSADKIINEAGTDPNLGNDYEHQPIPVEYLQEINAASLPP</sequence>
<dbReference type="EMBL" id="MU155431">
    <property type="protein sequence ID" value="KAF9473586.1"/>
    <property type="molecule type" value="Genomic_DNA"/>
</dbReference>
<organism evidence="1 2">
    <name type="scientific">Pholiota conissans</name>
    <dbReference type="NCBI Taxonomy" id="109636"/>
    <lineage>
        <taxon>Eukaryota</taxon>
        <taxon>Fungi</taxon>
        <taxon>Dikarya</taxon>
        <taxon>Basidiomycota</taxon>
        <taxon>Agaricomycotina</taxon>
        <taxon>Agaricomycetes</taxon>
        <taxon>Agaricomycetidae</taxon>
        <taxon>Agaricales</taxon>
        <taxon>Agaricineae</taxon>
        <taxon>Strophariaceae</taxon>
        <taxon>Pholiota</taxon>
    </lineage>
</organism>
<name>A0A9P6CNJ6_9AGAR</name>